<comment type="caution">
    <text evidence="8">The sequence shown here is derived from an EMBL/GenBank/DDBJ whole genome shotgun (WGS) entry which is preliminary data.</text>
</comment>
<gene>
    <name evidence="8" type="ORF">GCM10008943_23400</name>
</gene>
<comment type="function">
    <text evidence="1">Component of an amino-acid transport system.</text>
</comment>
<dbReference type="Gene3D" id="3.40.50.2300">
    <property type="match status" value="2"/>
</dbReference>
<dbReference type="EMBL" id="BAAADE010000004">
    <property type="protein sequence ID" value="GAA0607160.1"/>
    <property type="molecule type" value="Genomic_DNA"/>
</dbReference>
<dbReference type="Pfam" id="PF13458">
    <property type="entry name" value="Peripla_BP_6"/>
    <property type="match status" value="1"/>
</dbReference>
<dbReference type="SUPFAM" id="SSF53822">
    <property type="entry name" value="Periplasmic binding protein-like I"/>
    <property type="match status" value="1"/>
</dbReference>
<dbReference type="PANTHER" id="PTHR30483:SF6">
    <property type="entry name" value="PERIPLASMIC BINDING PROTEIN OF ABC TRANSPORTER FOR NATURAL AMINO ACIDS"/>
    <property type="match status" value="1"/>
</dbReference>
<dbReference type="PANTHER" id="PTHR30483">
    <property type="entry name" value="LEUCINE-SPECIFIC-BINDING PROTEIN"/>
    <property type="match status" value="1"/>
</dbReference>
<dbReference type="RefSeq" id="WP_343805778.1">
    <property type="nucleotide sequence ID" value="NZ_BAAADE010000004.1"/>
</dbReference>
<dbReference type="Proteomes" id="UP001424441">
    <property type="component" value="Unassembled WGS sequence"/>
</dbReference>
<protein>
    <submittedName>
        <fullName evidence="8">ABC transporter substrate-binding protein</fullName>
    </submittedName>
</protein>
<comment type="similarity">
    <text evidence="2">Belongs to the leucine-binding protein family.</text>
</comment>
<reference evidence="8 9" key="1">
    <citation type="journal article" date="2019" name="Int. J. Syst. Evol. Microbiol.">
        <title>The Global Catalogue of Microorganisms (GCM) 10K type strain sequencing project: providing services to taxonomists for standard genome sequencing and annotation.</title>
        <authorList>
            <consortium name="The Broad Institute Genomics Platform"/>
            <consortium name="The Broad Institute Genome Sequencing Center for Infectious Disease"/>
            <person name="Wu L."/>
            <person name="Ma J."/>
        </authorList>
    </citation>
    <scope>NUCLEOTIDE SEQUENCE [LARGE SCALE GENOMIC DNA]</scope>
    <source>
        <strain evidence="8 9">JCM 15115</strain>
    </source>
</reference>
<evidence type="ECO:0000313" key="8">
    <source>
        <dbReference type="EMBL" id="GAA0607160.1"/>
    </source>
</evidence>
<evidence type="ECO:0000259" key="7">
    <source>
        <dbReference type="Pfam" id="PF13458"/>
    </source>
</evidence>
<name>A0ABN1GAA7_9HYPH</name>
<keyword evidence="4 6" id="KW-0732">Signal</keyword>
<feature type="domain" description="Leucine-binding protein" evidence="7">
    <location>
        <begin position="26"/>
        <end position="363"/>
    </location>
</feature>
<organism evidence="8 9">
    <name type="scientific">Paenochrobactrum glaciei</name>
    <dbReference type="NCBI Taxonomy" id="486407"/>
    <lineage>
        <taxon>Bacteria</taxon>
        <taxon>Pseudomonadati</taxon>
        <taxon>Pseudomonadota</taxon>
        <taxon>Alphaproteobacteria</taxon>
        <taxon>Hyphomicrobiales</taxon>
        <taxon>Brucellaceae</taxon>
        <taxon>Paenochrobactrum</taxon>
    </lineage>
</organism>
<keyword evidence="3" id="KW-0813">Transport</keyword>
<evidence type="ECO:0000256" key="3">
    <source>
        <dbReference type="ARBA" id="ARBA00022448"/>
    </source>
</evidence>
<dbReference type="InterPro" id="IPR028082">
    <property type="entry name" value="Peripla_BP_I"/>
</dbReference>
<sequence>MIKKSLLAMSVLAFSTLPYAALAQEPVKIGMITTLSGPAGYLGQDIRDGFKLAMEMDGGKLGDVAVDLIVEDDSQKPGQGKQIAERLLNNDKVQLFTGIVFSNVAGATVPDILDGEAFYVSTNAAPSNLAGKECNENYFVVPWQNDSLHESAGQLATNLGYKTAFVLASNYQAGKDAITGFKRYFKGEIVGEVYTGLDQTDFAAEMAQIRAKKPEVVFQFHPGGLAITFLRQYEQAGLMKSTPMVVAEPSLDANTLKAVGDIALGLNVSSHWNSDFDNAANKKFMEAWMKAYNRAPTYYSSQGYEAALAIGAALKATNGNVEDKDAFREAMRKADFEAVRGNFKFGVNHHPVQDWYALRVEKDENGAPALKTVGKILENHGDVYAASCKM</sequence>
<dbReference type="InterPro" id="IPR028081">
    <property type="entry name" value="Leu-bd"/>
</dbReference>
<accession>A0ABN1GAA7</accession>
<evidence type="ECO:0000256" key="1">
    <source>
        <dbReference type="ARBA" id="ARBA00003630"/>
    </source>
</evidence>
<evidence type="ECO:0000256" key="4">
    <source>
        <dbReference type="ARBA" id="ARBA00022729"/>
    </source>
</evidence>
<dbReference type="InterPro" id="IPR051010">
    <property type="entry name" value="BCAA_transport"/>
</dbReference>
<keyword evidence="5" id="KW-0029">Amino-acid transport</keyword>
<feature type="chain" id="PRO_5045200584" evidence="6">
    <location>
        <begin position="21"/>
        <end position="390"/>
    </location>
</feature>
<feature type="signal peptide" evidence="6">
    <location>
        <begin position="1"/>
        <end position="20"/>
    </location>
</feature>
<evidence type="ECO:0000256" key="5">
    <source>
        <dbReference type="ARBA" id="ARBA00022970"/>
    </source>
</evidence>
<keyword evidence="9" id="KW-1185">Reference proteome</keyword>
<evidence type="ECO:0000256" key="6">
    <source>
        <dbReference type="SAM" id="SignalP"/>
    </source>
</evidence>
<dbReference type="CDD" id="cd06359">
    <property type="entry name" value="PBP1_Nba-like"/>
    <property type="match status" value="1"/>
</dbReference>
<proteinExistence type="inferred from homology"/>
<evidence type="ECO:0000256" key="2">
    <source>
        <dbReference type="ARBA" id="ARBA00010062"/>
    </source>
</evidence>
<evidence type="ECO:0000313" key="9">
    <source>
        <dbReference type="Proteomes" id="UP001424441"/>
    </source>
</evidence>